<sequence length="326" mass="34393">MNHKRFGMIAAFVMTGALALTACNGDDSAGKTKSEQATSGARVLGAYAKDTPGARYFGSVLSGTNEAPAGKQAVGDKDGRATALMRIQGDDVSFAFAWTGTEAPTMGHLHQGAQGKNGDVRISFFTRKLKDAPYVYGTVKVHDDSLLEDIEAHPDDFYVNLHTAEFPGGAVRGQLAALPGKFSLPHAIAYSSLRSVVKGAQVYACTKQEDGSYAFTQDGVEATLQGDIRHDFAEHGPAGPPRWTAPDGSAVTGTVLRKFDHGAGNIPQLLLRARQVGKGQGLLAKTEAVLRLNTSGGVAPAGACDPAKQPTTRVPYQADYLFVSIR</sequence>
<gene>
    <name evidence="3" type="ORF">NX794_24845</name>
</gene>
<protein>
    <submittedName>
        <fullName evidence="3">CHRD domain-containing protein</fullName>
    </submittedName>
</protein>
<keyword evidence="1" id="KW-0732">Signal</keyword>
<dbReference type="InterPro" id="IPR021851">
    <property type="entry name" value="DUF3455"/>
</dbReference>
<reference evidence="3 4" key="1">
    <citation type="submission" date="2022-08" db="EMBL/GenBank/DDBJ databases">
        <authorList>
            <person name="Somphong A."/>
            <person name="Phongsopitanun W."/>
        </authorList>
    </citation>
    <scope>NUCLEOTIDE SEQUENCE [LARGE SCALE GENOMIC DNA]</scope>
    <source>
        <strain evidence="3 4">LP11</strain>
    </source>
</reference>
<proteinExistence type="predicted"/>
<keyword evidence="4" id="KW-1185">Reference proteome</keyword>
<organism evidence="3 4">
    <name type="scientific">Streptomyces pyxinicus</name>
    <dbReference type="NCBI Taxonomy" id="2970331"/>
    <lineage>
        <taxon>Bacteria</taxon>
        <taxon>Bacillati</taxon>
        <taxon>Actinomycetota</taxon>
        <taxon>Actinomycetes</taxon>
        <taxon>Kitasatosporales</taxon>
        <taxon>Streptomycetaceae</taxon>
        <taxon>Streptomyces</taxon>
    </lineage>
</organism>
<accession>A0ABT2B7C3</accession>
<dbReference type="PROSITE" id="PS50933">
    <property type="entry name" value="CHRD"/>
    <property type="match status" value="1"/>
</dbReference>
<evidence type="ECO:0000313" key="4">
    <source>
        <dbReference type="Proteomes" id="UP001205612"/>
    </source>
</evidence>
<dbReference type="Pfam" id="PF07452">
    <property type="entry name" value="CHRD"/>
    <property type="match status" value="1"/>
</dbReference>
<feature type="domain" description="CHRD" evidence="2">
    <location>
        <begin position="53"/>
        <end position="180"/>
    </location>
</feature>
<feature type="chain" id="PRO_5046741975" evidence="1">
    <location>
        <begin position="20"/>
        <end position="326"/>
    </location>
</feature>
<dbReference type="RefSeq" id="WP_258781109.1">
    <property type="nucleotide sequence ID" value="NZ_JANUGP010000021.1"/>
</dbReference>
<evidence type="ECO:0000313" key="3">
    <source>
        <dbReference type="EMBL" id="MCS0604414.1"/>
    </source>
</evidence>
<dbReference type="Pfam" id="PF11937">
    <property type="entry name" value="DUF3455"/>
    <property type="match status" value="1"/>
</dbReference>
<name>A0ABT2B7C3_9ACTN</name>
<dbReference type="InterPro" id="IPR010895">
    <property type="entry name" value="CHRD"/>
</dbReference>
<dbReference type="PROSITE" id="PS51257">
    <property type="entry name" value="PROKAR_LIPOPROTEIN"/>
    <property type="match status" value="1"/>
</dbReference>
<comment type="caution">
    <text evidence="3">The sequence shown here is derived from an EMBL/GenBank/DDBJ whole genome shotgun (WGS) entry which is preliminary data.</text>
</comment>
<dbReference type="EMBL" id="JANUGP010000021">
    <property type="protein sequence ID" value="MCS0604414.1"/>
    <property type="molecule type" value="Genomic_DNA"/>
</dbReference>
<dbReference type="Proteomes" id="UP001205612">
    <property type="component" value="Unassembled WGS sequence"/>
</dbReference>
<evidence type="ECO:0000259" key="2">
    <source>
        <dbReference type="PROSITE" id="PS50933"/>
    </source>
</evidence>
<evidence type="ECO:0000256" key="1">
    <source>
        <dbReference type="SAM" id="SignalP"/>
    </source>
</evidence>
<dbReference type="SMART" id="SM00754">
    <property type="entry name" value="CHRD"/>
    <property type="match status" value="1"/>
</dbReference>
<feature type="signal peptide" evidence="1">
    <location>
        <begin position="1"/>
        <end position="19"/>
    </location>
</feature>